<feature type="transmembrane region" description="Helical" evidence="1">
    <location>
        <begin position="242"/>
        <end position="259"/>
    </location>
</feature>
<feature type="transmembrane region" description="Helical" evidence="1">
    <location>
        <begin position="100"/>
        <end position="122"/>
    </location>
</feature>
<evidence type="ECO:0000313" key="2">
    <source>
        <dbReference type="EMBL" id="BCZ24243.1"/>
    </source>
</evidence>
<evidence type="ECO:0000256" key="1">
    <source>
        <dbReference type="SAM" id="Phobius"/>
    </source>
</evidence>
<name>A0ABN6IPA3_9MYCO</name>
<keyword evidence="1" id="KW-0812">Transmembrane</keyword>
<feature type="transmembrane region" description="Helical" evidence="1">
    <location>
        <begin position="194"/>
        <end position="211"/>
    </location>
</feature>
<reference evidence="2 3" key="1">
    <citation type="submission" date="2021-07" db="EMBL/GenBank/DDBJ databases">
        <title>Complete genome sequence of nontuberculous Mycobacterium sp. TY59.</title>
        <authorList>
            <person name="Fukushima K."/>
        </authorList>
    </citation>
    <scope>NUCLEOTIDE SEQUENCE [LARGE SCALE GENOMIC DNA]</scope>
    <source>
        <strain evidence="2 3">TY59</strain>
    </source>
</reference>
<keyword evidence="1" id="KW-0472">Membrane</keyword>
<dbReference type="Proteomes" id="UP000826012">
    <property type="component" value="Chromosome"/>
</dbReference>
<keyword evidence="3" id="KW-1185">Reference proteome</keyword>
<evidence type="ECO:0000313" key="3">
    <source>
        <dbReference type="Proteomes" id="UP000826012"/>
    </source>
</evidence>
<dbReference type="RefSeq" id="WP_221042765.1">
    <property type="nucleotide sequence ID" value="NZ_AP024828.1"/>
</dbReference>
<evidence type="ECO:0008006" key="4">
    <source>
        <dbReference type="Google" id="ProtNLM"/>
    </source>
</evidence>
<feature type="transmembrane region" description="Helical" evidence="1">
    <location>
        <begin position="34"/>
        <end position="55"/>
    </location>
</feature>
<keyword evidence="1" id="KW-1133">Transmembrane helix</keyword>
<organism evidence="2 3">
    <name type="scientific">Mycobacterium senriense</name>
    <dbReference type="NCBI Taxonomy" id="2775496"/>
    <lineage>
        <taxon>Bacteria</taxon>
        <taxon>Bacillati</taxon>
        <taxon>Actinomycetota</taxon>
        <taxon>Actinomycetes</taxon>
        <taxon>Mycobacteriales</taxon>
        <taxon>Mycobacteriaceae</taxon>
        <taxon>Mycobacterium</taxon>
        <taxon>Mycobacterium avium complex (MAC)</taxon>
    </lineage>
</organism>
<sequence>MTTAARSSVATAETPDPAGAAPQWTWLQQLGFRLLFIVGAGMLLVTGGVILLVTVDVNVVLNNAGRYPLQSGIWLLAQIGSYLIRGRGVEITKSAGSDLLWFWCLHLGWIVVALPIAAVWTVMDRRRSEYRRLAASLIVFARFGLAVVMILYGLGKVIPVQMGFMALPYHQLRLVGDTSLFETLWGFMAASEPYSVATGLVEVVSGVLLLWNRTQLLGALGSVMAMAQVFILNMAYDVPVKLAVGELLLVAVGITVPYWSNLARVVFNRGETRPVEPWLPLGADKGWLRRTGVAAKFGVAGMMLVFTAARGAVLFTVYHTPTSTLDGVWRATSFTVDGREATLNQTSPQPWANVAIADRNKVPEIGVVRFVSQVPAGYTTTWLLKVNGDRLELRTRESDSAQVLLRATQSDKDHLELTGELDGRQIRGMFERRFMQRNESSFRLISPPIPLDSVR</sequence>
<proteinExistence type="predicted"/>
<dbReference type="EMBL" id="AP024828">
    <property type="protein sequence ID" value="BCZ24243.1"/>
    <property type="molecule type" value="Genomic_DNA"/>
</dbReference>
<feature type="transmembrane region" description="Helical" evidence="1">
    <location>
        <begin position="216"/>
        <end position="236"/>
    </location>
</feature>
<accession>A0ABN6IPA3</accession>
<feature type="transmembrane region" description="Helical" evidence="1">
    <location>
        <begin position="134"/>
        <end position="155"/>
    </location>
</feature>
<feature type="transmembrane region" description="Helical" evidence="1">
    <location>
        <begin position="297"/>
        <end position="318"/>
    </location>
</feature>
<protein>
    <recommendedName>
        <fullName evidence="4">DoxX family protein</fullName>
    </recommendedName>
</protein>
<gene>
    <name evidence="2" type="ORF">MTY59_40980</name>
</gene>